<reference evidence="1 2" key="1">
    <citation type="submission" date="2024-02" db="EMBL/GenBank/DDBJ databases">
        <authorList>
            <person name="Chen Y."/>
            <person name="Shah S."/>
            <person name="Dougan E. K."/>
            <person name="Thang M."/>
            <person name="Chan C."/>
        </authorList>
    </citation>
    <scope>NUCLEOTIDE SEQUENCE [LARGE SCALE GENOMIC DNA]</scope>
</reference>
<sequence length="116" mass="12289">MFFSASSARSIADLSSGFGKSCAPAIRLAMSCIAWFTALDGIACDGCCWDLAESLAFCARQPSPSPPKSLPQVPLLLFSAEFGLLASRELLVQVFDATLCDPSRLAQIVVGWVVNS</sequence>
<name>A0ABP0LHM6_9DINO</name>
<comment type="caution">
    <text evidence="1">The sequence shown here is derived from an EMBL/GenBank/DDBJ whole genome shotgun (WGS) entry which is preliminary data.</text>
</comment>
<evidence type="ECO:0008006" key="3">
    <source>
        <dbReference type="Google" id="ProtNLM"/>
    </source>
</evidence>
<accession>A0ABP0LHM6</accession>
<organism evidence="1 2">
    <name type="scientific">Durusdinium trenchii</name>
    <dbReference type="NCBI Taxonomy" id="1381693"/>
    <lineage>
        <taxon>Eukaryota</taxon>
        <taxon>Sar</taxon>
        <taxon>Alveolata</taxon>
        <taxon>Dinophyceae</taxon>
        <taxon>Suessiales</taxon>
        <taxon>Symbiodiniaceae</taxon>
        <taxon>Durusdinium</taxon>
    </lineage>
</organism>
<proteinExistence type="predicted"/>
<keyword evidence="2" id="KW-1185">Reference proteome</keyword>
<dbReference type="EMBL" id="CAXAMM010016336">
    <property type="protein sequence ID" value="CAK9038670.1"/>
    <property type="molecule type" value="Genomic_DNA"/>
</dbReference>
<evidence type="ECO:0000313" key="1">
    <source>
        <dbReference type="EMBL" id="CAK9038670.1"/>
    </source>
</evidence>
<evidence type="ECO:0000313" key="2">
    <source>
        <dbReference type="Proteomes" id="UP001642464"/>
    </source>
</evidence>
<dbReference type="Proteomes" id="UP001642464">
    <property type="component" value="Unassembled WGS sequence"/>
</dbReference>
<gene>
    <name evidence="1" type="ORF">SCF082_LOCUS22713</name>
</gene>
<protein>
    <recommendedName>
        <fullName evidence="3">Secreted protein</fullName>
    </recommendedName>
</protein>